<evidence type="ECO:0000313" key="2">
    <source>
        <dbReference type="EMBL" id="CAH2324832.1"/>
    </source>
</evidence>
<protein>
    <submittedName>
        <fullName evidence="2">Uncharacterized protein</fullName>
    </submittedName>
</protein>
<dbReference type="AlphaFoldDB" id="A0AAD1TJJ5"/>
<proteinExistence type="predicted"/>
<dbReference type="Proteomes" id="UP001295444">
    <property type="component" value="Chromosome 12"/>
</dbReference>
<sequence length="110" mass="12423">GTNQINEARNTPQTKSFGHAAHTAYLHARAHQTLSTADVARNLYEKSNKADSLLANCLKKQQDNKKFSKIRNRNGEIMNSPDKIAQEFLQYYTNLYNHTESPLSTGDKAQ</sequence>
<reference evidence="2" key="1">
    <citation type="submission" date="2022-03" db="EMBL/GenBank/DDBJ databases">
        <authorList>
            <person name="Alioto T."/>
            <person name="Alioto T."/>
            <person name="Gomez Garrido J."/>
        </authorList>
    </citation>
    <scope>NUCLEOTIDE SEQUENCE</scope>
</reference>
<evidence type="ECO:0000313" key="3">
    <source>
        <dbReference type="Proteomes" id="UP001295444"/>
    </source>
</evidence>
<organism evidence="2 3">
    <name type="scientific">Pelobates cultripes</name>
    <name type="common">Western spadefoot toad</name>
    <dbReference type="NCBI Taxonomy" id="61616"/>
    <lineage>
        <taxon>Eukaryota</taxon>
        <taxon>Metazoa</taxon>
        <taxon>Chordata</taxon>
        <taxon>Craniata</taxon>
        <taxon>Vertebrata</taxon>
        <taxon>Euteleostomi</taxon>
        <taxon>Amphibia</taxon>
        <taxon>Batrachia</taxon>
        <taxon>Anura</taxon>
        <taxon>Pelobatoidea</taxon>
        <taxon>Pelobatidae</taxon>
        <taxon>Pelobates</taxon>
    </lineage>
</organism>
<evidence type="ECO:0000256" key="1">
    <source>
        <dbReference type="SAM" id="MobiDB-lite"/>
    </source>
</evidence>
<gene>
    <name evidence="2" type="ORF">PECUL_23A002208</name>
</gene>
<feature type="region of interest" description="Disordered" evidence="1">
    <location>
        <begin position="1"/>
        <end position="20"/>
    </location>
</feature>
<feature type="non-terminal residue" evidence="2">
    <location>
        <position position="1"/>
    </location>
</feature>
<keyword evidence="3" id="KW-1185">Reference proteome</keyword>
<feature type="compositionally biased region" description="Polar residues" evidence="1">
    <location>
        <begin position="1"/>
        <end position="16"/>
    </location>
</feature>
<dbReference type="EMBL" id="OW240923">
    <property type="protein sequence ID" value="CAH2324832.1"/>
    <property type="molecule type" value="Genomic_DNA"/>
</dbReference>
<accession>A0AAD1TJJ5</accession>
<name>A0AAD1TJJ5_PELCU</name>